<dbReference type="GO" id="GO:0006284">
    <property type="term" value="P:base-excision repair"/>
    <property type="evidence" value="ECO:0007669"/>
    <property type="project" value="InterPro"/>
</dbReference>
<keyword evidence="2 5" id="KW-0227">DNA damage</keyword>
<dbReference type="Pfam" id="PF02245">
    <property type="entry name" value="Pur_DNA_glyco"/>
    <property type="match status" value="2"/>
</dbReference>
<reference evidence="6 7" key="1">
    <citation type="submission" date="2017-09" db="EMBL/GenBank/DDBJ databases">
        <title>Depth-based differentiation of microbial function through sediment-hosted aquifers and enrichment of novel symbionts in the deep terrestrial subsurface.</title>
        <authorList>
            <person name="Probst A.J."/>
            <person name="Ladd B."/>
            <person name="Jarett J.K."/>
            <person name="Geller-Mcgrath D.E."/>
            <person name="Sieber C.M."/>
            <person name="Emerson J.B."/>
            <person name="Anantharaman K."/>
            <person name="Thomas B.C."/>
            <person name="Malmstrom R."/>
            <person name="Stieglmeier M."/>
            <person name="Klingl A."/>
            <person name="Woyke T."/>
            <person name="Ryan C.M."/>
            <person name="Banfield J.F."/>
        </authorList>
    </citation>
    <scope>NUCLEOTIDE SEQUENCE [LARGE SCALE GENOMIC DNA]</scope>
    <source>
        <strain evidence="6">CG22_combo_CG10-13_8_21_14_all_47_15</strain>
    </source>
</reference>
<dbReference type="NCBIfam" id="TIGR00567">
    <property type="entry name" value="3mg"/>
    <property type="match status" value="1"/>
</dbReference>
<dbReference type="SUPFAM" id="SSF50486">
    <property type="entry name" value="FMT C-terminal domain-like"/>
    <property type="match status" value="1"/>
</dbReference>
<organism evidence="6 7">
    <name type="scientific">Candidatus Lloydbacteria bacterium CG22_combo_CG10-13_8_21_14_all_47_15</name>
    <dbReference type="NCBI Taxonomy" id="1974635"/>
    <lineage>
        <taxon>Bacteria</taxon>
        <taxon>Candidatus Lloydiibacteriota</taxon>
    </lineage>
</organism>
<dbReference type="GO" id="GO:0003905">
    <property type="term" value="F:alkylbase DNA N-glycosylase activity"/>
    <property type="evidence" value="ECO:0007669"/>
    <property type="project" value="InterPro"/>
</dbReference>
<protein>
    <recommendedName>
        <fullName evidence="5">Putative 3-methyladenine DNA glycosylase</fullName>
        <ecNumber evidence="5">3.2.2.-</ecNumber>
    </recommendedName>
</protein>
<dbReference type="GO" id="GO:0003677">
    <property type="term" value="F:DNA binding"/>
    <property type="evidence" value="ECO:0007669"/>
    <property type="project" value="InterPro"/>
</dbReference>
<comment type="similarity">
    <text evidence="1 5">Belongs to the DNA glycosylase MPG family.</text>
</comment>
<evidence type="ECO:0000256" key="1">
    <source>
        <dbReference type="ARBA" id="ARBA00009232"/>
    </source>
</evidence>
<evidence type="ECO:0000256" key="2">
    <source>
        <dbReference type="ARBA" id="ARBA00022763"/>
    </source>
</evidence>
<proteinExistence type="inferred from homology"/>
<accession>A0A2H0CU41</accession>
<evidence type="ECO:0000256" key="5">
    <source>
        <dbReference type="HAMAP-Rule" id="MF_00527"/>
    </source>
</evidence>
<dbReference type="PANTHER" id="PTHR10429">
    <property type="entry name" value="DNA-3-METHYLADENINE GLYCOSYLASE"/>
    <property type="match status" value="1"/>
</dbReference>
<keyword evidence="4 5" id="KW-0234">DNA repair</keyword>
<evidence type="ECO:0000256" key="4">
    <source>
        <dbReference type="ARBA" id="ARBA00023204"/>
    </source>
</evidence>
<dbReference type="Proteomes" id="UP000230638">
    <property type="component" value="Unassembled WGS sequence"/>
</dbReference>
<dbReference type="EMBL" id="PCTL01000026">
    <property type="protein sequence ID" value="PIP73261.1"/>
    <property type="molecule type" value="Genomic_DNA"/>
</dbReference>
<name>A0A2H0CU41_9BACT</name>
<evidence type="ECO:0000256" key="3">
    <source>
        <dbReference type="ARBA" id="ARBA00022801"/>
    </source>
</evidence>
<dbReference type="InterPro" id="IPR036995">
    <property type="entry name" value="MPG_sf"/>
</dbReference>
<comment type="caution">
    <text evidence="6">The sequence shown here is derived from an EMBL/GenBank/DDBJ whole genome shotgun (WGS) entry which is preliminary data.</text>
</comment>
<dbReference type="Gene3D" id="3.10.300.10">
    <property type="entry name" value="Methylpurine-DNA glycosylase (MPG)"/>
    <property type="match status" value="2"/>
</dbReference>
<dbReference type="CDD" id="cd00540">
    <property type="entry name" value="AAG"/>
    <property type="match status" value="1"/>
</dbReference>
<dbReference type="InterPro" id="IPR011034">
    <property type="entry name" value="Formyl_transferase-like_C_sf"/>
</dbReference>
<sequence length="179" mass="20177">MPHILTTDFFNRDTLAVAEELLGKFLVRRNVNGISALKITEVEAYDGHQDRASHAYRGRTARNEIMFGPAGLWYIYFVYGMHEMLNIVTGPEAYPAAVLIRGVEGVNGPGRVTKHLNITRNLNTLSARKESGLWIEDRGIIVSKKEIHKTPRIGISYAGPVWGRKKYRFLITEIKKPAA</sequence>
<dbReference type="PANTHER" id="PTHR10429:SF0">
    <property type="entry name" value="DNA-3-METHYLADENINE GLYCOSYLASE"/>
    <property type="match status" value="1"/>
</dbReference>
<dbReference type="HAMAP" id="MF_00527">
    <property type="entry name" value="3MGH"/>
    <property type="match status" value="1"/>
</dbReference>
<evidence type="ECO:0000313" key="6">
    <source>
        <dbReference type="EMBL" id="PIP73261.1"/>
    </source>
</evidence>
<dbReference type="EC" id="3.2.2.-" evidence="5"/>
<dbReference type="AlphaFoldDB" id="A0A2H0CU41"/>
<gene>
    <name evidence="6" type="ORF">COW88_02625</name>
</gene>
<evidence type="ECO:0000313" key="7">
    <source>
        <dbReference type="Proteomes" id="UP000230638"/>
    </source>
</evidence>
<keyword evidence="3 5" id="KW-0378">Hydrolase</keyword>
<dbReference type="InterPro" id="IPR003180">
    <property type="entry name" value="MPG"/>
</dbReference>